<dbReference type="EMBL" id="FOXB01000044">
    <property type="protein sequence ID" value="SFP82145.1"/>
    <property type="molecule type" value="Genomic_DNA"/>
</dbReference>
<evidence type="ECO:0000259" key="5">
    <source>
        <dbReference type="SMART" id="SM00478"/>
    </source>
</evidence>
<dbReference type="STRING" id="223786.SAMN05216234_1446"/>
<dbReference type="InterPro" id="IPR003265">
    <property type="entry name" value="HhH-GPD_domain"/>
</dbReference>
<evidence type="ECO:0000313" key="6">
    <source>
        <dbReference type="EMBL" id="SFP82145.1"/>
    </source>
</evidence>
<dbReference type="PANTHER" id="PTHR10359">
    <property type="entry name" value="A/G-SPECIFIC ADENINE GLYCOSYLASE/ENDONUCLEASE III"/>
    <property type="match status" value="1"/>
</dbReference>
<dbReference type="OrthoDB" id="9802365at2"/>
<dbReference type="NCBIfam" id="NF010494">
    <property type="entry name" value="PRK13913.1"/>
    <property type="match status" value="1"/>
</dbReference>
<dbReference type="Gene3D" id="1.10.340.30">
    <property type="entry name" value="Hypothetical protein, domain 2"/>
    <property type="match status" value="1"/>
</dbReference>
<proteinExistence type="predicted"/>
<dbReference type="GO" id="GO:0051539">
    <property type="term" value="F:4 iron, 4 sulfur cluster binding"/>
    <property type="evidence" value="ECO:0007669"/>
    <property type="project" value="UniProtKB-KW"/>
</dbReference>
<dbReference type="CDD" id="cd00056">
    <property type="entry name" value="ENDO3c"/>
    <property type="match status" value="1"/>
</dbReference>
<evidence type="ECO:0000256" key="3">
    <source>
        <dbReference type="ARBA" id="ARBA00023004"/>
    </source>
</evidence>
<dbReference type="Proteomes" id="UP000199227">
    <property type="component" value="Unassembled WGS sequence"/>
</dbReference>
<evidence type="ECO:0000256" key="2">
    <source>
        <dbReference type="ARBA" id="ARBA00022723"/>
    </source>
</evidence>
<dbReference type="InterPro" id="IPR023170">
    <property type="entry name" value="HhH_base_excis_C"/>
</dbReference>
<keyword evidence="3" id="KW-0408">Iron</keyword>
<evidence type="ECO:0000256" key="1">
    <source>
        <dbReference type="ARBA" id="ARBA00022485"/>
    </source>
</evidence>
<keyword evidence="1" id="KW-0004">4Fe-4S</keyword>
<feature type="domain" description="HhH-GPD" evidence="5">
    <location>
        <begin position="40"/>
        <end position="206"/>
    </location>
</feature>
<dbReference type="RefSeq" id="WP_092913794.1">
    <property type="nucleotide sequence ID" value="NZ_FOXB01000044.1"/>
</dbReference>
<gene>
    <name evidence="6" type="ORF">SAMN05216234_1446</name>
</gene>
<dbReference type="SMART" id="SM00478">
    <property type="entry name" value="ENDO3c"/>
    <property type="match status" value="1"/>
</dbReference>
<sequence length="221" mass="25651">MTNSYELLKALHSLDLPIQERDAWWWPNSGTYEVVIGAVLTQNTKWQKVEEALENLRTLEALTIEGLAKLDEELLREAIKPAGFYNTKAKRLKLLNQAIRDKFGDFTNFQVEVSKRWLLEKKGVGEETADSILNYACYREAMVVDSYTAALLKAFGYEFEDYRSLQAWIIEGIKDYDIKVRELFPNIPKAQIYALFHGMIVEYCKQHKKGKKVDISLIEKF</sequence>
<keyword evidence="2" id="KW-0479">Metal-binding</keyword>
<reference evidence="6 7" key="1">
    <citation type="submission" date="2016-10" db="EMBL/GenBank/DDBJ databases">
        <authorList>
            <person name="de Groot N.N."/>
        </authorList>
    </citation>
    <scope>NUCLEOTIDE SEQUENCE [LARGE SCALE GENOMIC DNA]</scope>
    <source>
        <strain evidence="6 7">EP1-55-1</strain>
    </source>
</reference>
<dbReference type="InterPro" id="IPR011257">
    <property type="entry name" value="DNA_glycosylase"/>
</dbReference>
<evidence type="ECO:0000256" key="4">
    <source>
        <dbReference type="ARBA" id="ARBA00023014"/>
    </source>
</evidence>
<protein>
    <submittedName>
        <fullName evidence="6">DNA-3-methyladenine glycosylase III</fullName>
    </submittedName>
</protein>
<dbReference type="GO" id="GO:0003824">
    <property type="term" value="F:catalytic activity"/>
    <property type="evidence" value="ECO:0007669"/>
    <property type="project" value="InterPro"/>
</dbReference>
<keyword evidence="7" id="KW-1185">Reference proteome</keyword>
<accession>A0A1I5TGJ5</accession>
<evidence type="ECO:0000313" key="7">
    <source>
        <dbReference type="Proteomes" id="UP000199227"/>
    </source>
</evidence>
<dbReference type="GO" id="GO:0046872">
    <property type="term" value="F:metal ion binding"/>
    <property type="evidence" value="ECO:0007669"/>
    <property type="project" value="UniProtKB-KW"/>
</dbReference>
<organism evidence="6 7">
    <name type="scientific">Hydrogenimonas thermophila</name>
    <dbReference type="NCBI Taxonomy" id="223786"/>
    <lineage>
        <taxon>Bacteria</taxon>
        <taxon>Pseudomonadati</taxon>
        <taxon>Campylobacterota</taxon>
        <taxon>Epsilonproteobacteria</taxon>
        <taxon>Campylobacterales</taxon>
        <taxon>Hydrogenimonadaceae</taxon>
        <taxon>Hydrogenimonas</taxon>
    </lineage>
</organism>
<dbReference type="Gene3D" id="1.10.1670.10">
    <property type="entry name" value="Helix-hairpin-Helix base-excision DNA repair enzymes (C-terminal)"/>
    <property type="match status" value="1"/>
</dbReference>
<keyword evidence="4" id="KW-0411">Iron-sulfur</keyword>
<dbReference type="PIRSF" id="PIRSF001435">
    <property type="entry name" value="Nth"/>
    <property type="match status" value="1"/>
</dbReference>
<dbReference type="Pfam" id="PF00730">
    <property type="entry name" value="HhH-GPD"/>
    <property type="match status" value="1"/>
</dbReference>
<dbReference type="GO" id="GO:0006284">
    <property type="term" value="P:base-excision repair"/>
    <property type="evidence" value="ECO:0007669"/>
    <property type="project" value="InterPro"/>
</dbReference>
<dbReference type="PANTHER" id="PTHR10359:SF19">
    <property type="entry name" value="DNA REPAIR GLYCOSYLASE MJ1434-RELATED"/>
    <property type="match status" value="1"/>
</dbReference>
<dbReference type="SUPFAM" id="SSF48150">
    <property type="entry name" value="DNA-glycosylase"/>
    <property type="match status" value="1"/>
</dbReference>
<name>A0A1I5TGJ5_9BACT</name>
<dbReference type="AlphaFoldDB" id="A0A1I5TGJ5"/>